<accession>A0A0N5CWD8</accession>
<feature type="domain" description="Domain of unknown function DB" evidence="1">
    <location>
        <begin position="200"/>
        <end position="306"/>
    </location>
</feature>
<dbReference type="OMA" id="CLRMCNI"/>
<sequence length="315" mass="35771">MQIINRTLFVVVASSVVSAKDRLPSCELIPKLLCCTDRVLDKCLIGCLTYVTSKCPHKMQNFEKIAPSSDENSLQETTTDFSWIEETTTAPTILPTTLPEFTTKSPRRQPIRKPMMLIKPTPSSQKLFELSDDGRVVSQQYKFEESSHKNYGDYIHLNQRYPITEVTDSNALSDCGQESSRPPFSPCLSRKLVDELFLTCCKQHVPTNCHSLCTYEHREYVAAEMLIQAIQHDVCDLKYLSNILYCANRNRDNRHCCQFLGLASYELGVGDRCLRMCNIAQSGDRIGTVEKNDLVCLSNWNVLMYCARAGLRTIN</sequence>
<evidence type="ECO:0000313" key="4">
    <source>
        <dbReference type="WBParaSite" id="TCLT_0000465701-mRNA-1"/>
    </source>
</evidence>
<dbReference type="EMBL" id="UYYF01004297">
    <property type="protein sequence ID" value="VDN01789.1"/>
    <property type="molecule type" value="Genomic_DNA"/>
</dbReference>
<dbReference type="PANTHER" id="PTHR21679:SF4">
    <property type="entry name" value="DOMAIN OF UNKNOWN FUNCTION DB DOMAIN-CONTAINING PROTEIN"/>
    <property type="match status" value="1"/>
</dbReference>
<protein>
    <submittedName>
        <fullName evidence="4">DB domain-containing protein</fullName>
    </submittedName>
</protein>
<dbReference type="InterPro" id="IPR002602">
    <property type="entry name" value="DB"/>
</dbReference>
<dbReference type="Pfam" id="PF01682">
    <property type="entry name" value="DB"/>
    <property type="match status" value="1"/>
</dbReference>
<dbReference type="AlphaFoldDB" id="A0A0N5CWD8"/>
<reference evidence="4" key="1">
    <citation type="submission" date="2017-02" db="UniProtKB">
        <authorList>
            <consortium name="WormBaseParasite"/>
        </authorList>
    </citation>
    <scope>IDENTIFICATION</scope>
</reference>
<evidence type="ECO:0000313" key="3">
    <source>
        <dbReference type="Proteomes" id="UP000276776"/>
    </source>
</evidence>
<keyword evidence="3" id="KW-1185">Reference proteome</keyword>
<dbReference type="OrthoDB" id="5835380at2759"/>
<organism evidence="4">
    <name type="scientific">Thelazia callipaeda</name>
    <name type="common">Oriental eyeworm</name>
    <name type="synonym">Parasitic nematode</name>
    <dbReference type="NCBI Taxonomy" id="103827"/>
    <lineage>
        <taxon>Eukaryota</taxon>
        <taxon>Metazoa</taxon>
        <taxon>Ecdysozoa</taxon>
        <taxon>Nematoda</taxon>
        <taxon>Chromadorea</taxon>
        <taxon>Rhabditida</taxon>
        <taxon>Spirurina</taxon>
        <taxon>Spiruromorpha</taxon>
        <taxon>Thelazioidea</taxon>
        <taxon>Thelaziidae</taxon>
        <taxon>Thelazia</taxon>
    </lineage>
</organism>
<name>A0A0N5CWD8_THECL</name>
<evidence type="ECO:0000313" key="2">
    <source>
        <dbReference type="EMBL" id="VDN01789.1"/>
    </source>
</evidence>
<gene>
    <name evidence="2" type="ORF">TCLT_LOCUS4646</name>
</gene>
<proteinExistence type="predicted"/>
<dbReference type="WBParaSite" id="TCLT_0000465701-mRNA-1">
    <property type="protein sequence ID" value="TCLT_0000465701-mRNA-1"/>
    <property type="gene ID" value="TCLT_0000465701"/>
</dbReference>
<reference evidence="2 3" key="2">
    <citation type="submission" date="2018-11" db="EMBL/GenBank/DDBJ databases">
        <authorList>
            <consortium name="Pathogen Informatics"/>
        </authorList>
    </citation>
    <scope>NUCLEOTIDE SEQUENCE [LARGE SCALE GENOMIC DNA]</scope>
</reference>
<evidence type="ECO:0000259" key="1">
    <source>
        <dbReference type="Pfam" id="PF01682"/>
    </source>
</evidence>
<dbReference type="Proteomes" id="UP000276776">
    <property type="component" value="Unassembled WGS sequence"/>
</dbReference>
<dbReference type="PANTHER" id="PTHR21679">
    <property type="entry name" value="DOMAIN OF UNKNOWN FUNCTION DB DOMAIN-CONTAINING PROTEIN-RELATED"/>
    <property type="match status" value="1"/>
</dbReference>